<name>A0A3S1AAM3_ELYCH</name>
<dbReference type="Proteomes" id="UP000271974">
    <property type="component" value="Unassembled WGS sequence"/>
</dbReference>
<protein>
    <submittedName>
        <fullName evidence="2">Uncharacterized protein</fullName>
    </submittedName>
</protein>
<reference evidence="2 3" key="1">
    <citation type="submission" date="2019-01" db="EMBL/GenBank/DDBJ databases">
        <title>A draft genome assembly of the solar-powered sea slug Elysia chlorotica.</title>
        <authorList>
            <person name="Cai H."/>
            <person name="Li Q."/>
            <person name="Fang X."/>
            <person name="Li J."/>
            <person name="Curtis N.E."/>
            <person name="Altenburger A."/>
            <person name="Shibata T."/>
            <person name="Feng M."/>
            <person name="Maeda T."/>
            <person name="Schwartz J.A."/>
            <person name="Shigenobu S."/>
            <person name="Lundholm N."/>
            <person name="Nishiyama T."/>
            <person name="Yang H."/>
            <person name="Hasebe M."/>
            <person name="Li S."/>
            <person name="Pierce S.K."/>
            <person name="Wang J."/>
        </authorList>
    </citation>
    <scope>NUCLEOTIDE SEQUENCE [LARGE SCALE GENOMIC DNA]</scope>
    <source>
        <strain evidence="2">EC2010</strain>
        <tissue evidence="2">Whole organism of an adult</tissue>
    </source>
</reference>
<evidence type="ECO:0000313" key="3">
    <source>
        <dbReference type="Proteomes" id="UP000271974"/>
    </source>
</evidence>
<feature type="compositionally biased region" description="Basic and acidic residues" evidence="1">
    <location>
        <begin position="109"/>
        <end position="124"/>
    </location>
</feature>
<feature type="compositionally biased region" description="Basic residues" evidence="1">
    <location>
        <begin position="97"/>
        <end position="108"/>
    </location>
</feature>
<accession>A0A3S1AAM3</accession>
<keyword evidence="3" id="KW-1185">Reference proteome</keyword>
<comment type="caution">
    <text evidence="2">The sequence shown here is derived from an EMBL/GenBank/DDBJ whole genome shotgun (WGS) entry which is preliminary data.</text>
</comment>
<evidence type="ECO:0000313" key="2">
    <source>
        <dbReference type="EMBL" id="RUS86882.1"/>
    </source>
</evidence>
<dbReference type="AlphaFoldDB" id="A0A3S1AAM3"/>
<feature type="compositionally biased region" description="Basic and acidic residues" evidence="1">
    <location>
        <begin position="47"/>
        <end position="57"/>
    </location>
</feature>
<feature type="compositionally biased region" description="Polar residues" evidence="1">
    <location>
        <begin position="69"/>
        <end position="78"/>
    </location>
</feature>
<feature type="compositionally biased region" description="Polar residues" evidence="1">
    <location>
        <begin position="167"/>
        <end position="176"/>
    </location>
</feature>
<dbReference type="EMBL" id="RQTK01000125">
    <property type="protein sequence ID" value="RUS86882.1"/>
    <property type="molecule type" value="Genomic_DNA"/>
</dbReference>
<gene>
    <name evidence="2" type="ORF">EGW08_005361</name>
</gene>
<evidence type="ECO:0000256" key="1">
    <source>
        <dbReference type="SAM" id="MobiDB-lite"/>
    </source>
</evidence>
<sequence length="202" mass="22369">MEDLDVGTSESVGRGSVKMRTKKKSTLAKLKEKKIREQGSLTSLQSYHEKEDEKSFFKESSQAHKNTHSKMLTSTGSIESDIVISTKDPPETATGRTRPKPRPRGRRQSSHDSETGPSKSDTHDINTNSDLSLQDKLKDLKLAGPYGDGADSTISNSGFLPKPPETPRSQISNPRTPRSYIPMNKEEKKSKEHLSGEEAETD</sequence>
<feature type="compositionally biased region" description="Basic residues" evidence="1">
    <location>
        <begin position="17"/>
        <end position="26"/>
    </location>
</feature>
<feature type="compositionally biased region" description="Basic and acidic residues" evidence="1">
    <location>
        <begin position="184"/>
        <end position="196"/>
    </location>
</feature>
<proteinExistence type="predicted"/>
<feature type="region of interest" description="Disordered" evidence="1">
    <location>
        <begin position="1"/>
        <end position="202"/>
    </location>
</feature>
<organism evidence="2 3">
    <name type="scientific">Elysia chlorotica</name>
    <name type="common">Eastern emerald elysia</name>
    <name type="synonym">Sea slug</name>
    <dbReference type="NCBI Taxonomy" id="188477"/>
    <lineage>
        <taxon>Eukaryota</taxon>
        <taxon>Metazoa</taxon>
        <taxon>Spiralia</taxon>
        <taxon>Lophotrochozoa</taxon>
        <taxon>Mollusca</taxon>
        <taxon>Gastropoda</taxon>
        <taxon>Heterobranchia</taxon>
        <taxon>Euthyneura</taxon>
        <taxon>Panpulmonata</taxon>
        <taxon>Sacoglossa</taxon>
        <taxon>Placobranchoidea</taxon>
        <taxon>Plakobranchidae</taxon>
        <taxon>Elysia</taxon>
    </lineage>
</organism>
<feature type="non-terminal residue" evidence="2">
    <location>
        <position position="202"/>
    </location>
</feature>